<name>A0A9W9YA45_9CNID</name>
<dbReference type="PANTHER" id="PTHR24198">
    <property type="entry name" value="ANKYRIN REPEAT AND PROTEIN KINASE DOMAIN-CONTAINING PROTEIN"/>
    <property type="match status" value="1"/>
</dbReference>
<dbReference type="InterPro" id="IPR036770">
    <property type="entry name" value="Ankyrin_rpt-contain_sf"/>
</dbReference>
<keyword evidence="4" id="KW-0675">Receptor</keyword>
<reference evidence="4" key="1">
    <citation type="submission" date="2023-01" db="EMBL/GenBank/DDBJ databases">
        <title>Genome assembly of the deep-sea coral Lophelia pertusa.</title>
        <authorList>
            <person name="Herrera S."/>
            <person name="Cordes E."/>
        </authorList>
    </citation>
    <scope>NUCLEOTIDE SEQUENCE</scope>
    <source>
        <strain evidence="4">USNM1676648</strain>
        <tissue evidence="4">Polyp</tissue>
    </source>
</reference>
<evidence type="ECO:0000313" key="5">
    <source>
        <dbReference type="Proteomes" id="UP001163046"/>
    </source>
</evidence>
<keyword evidence="2 3" id="KW-0040">ANK repeat</keyword>
<dbReference type="OrthoDB" id="1661883at2759"/>
<sequence>MEQQESNNSDQLQVPNATQNGHIPLVIFNEGVEDEGKKDTLLAQRRRSRILSTLSMDSNRSEEVQGPAMVEVKGQKSTKLHQLILDGDVEEVEKVLSKGGGVNNKDKSGKTPLHTAILSKQFNIVDRLLECGADVTIKDDAGDTALHTAIRVGSERLVLTLLQQGRSDANALGRNSCTPLHLAAEMDNEKICQLLIEHSGDTKSLDEDQMTPLAHAIERGARKSAEFLLKHAQEKGTVEDFLYDVDLDGNSLLHLAVNSGVLAVVKLCIEHGVRIRQPRKPDRETAFHMACGLGAMPIVEYLVSKDPAVCRITLVDHRGRTPLHMAARKNHAHVVKFLLEKEALVDPKSDERRTPLFMAAESGAVDVVKLLMESGADVTIRDTELRSVLHAAVGHPRVMEALLQSPAVMSLITEKDVNGFSAVHYAAKKGDTQNVALFVSKNKIASSVTSDSLDTPIHVAARYGWTDIIEKLMDRQNARILNLQNSQGKTALHYACSGGHDLSTEVLLKLGAIVERDRSERSPLHLAAVKGSTRCCEVILQKFEDCINMLDNNKNTALHLAASNGHASVVTLLLSDNKAEVTLNNTKDNILDAAVKEKKSDVVMAIAGNDR</sequence>
<feature type="repeat" description="ANK" evidence="3">
    <location>
        <begin position="553"/>
        <end position="586"/>
    </location>
</feature>
<comment type="caution">
    <text evidence="4">The sequence shown here is derived from an EMBL/GenBank/DDBJ whole genome shotgun (WGS) entry which is preliminary data.</text>
</comment>
<dbReference type="PROSITE" id="PS50088">
    <property type="entry name" value="ANK_REPEAT"/>
    <property type="match status" value="8"/>
</dbReference>
<feature type="repeat" description="ANK" evidence="3">
    <location>
        <begin position="175"/>
        <end position="207"/>
    </location>
</feature>
<dbReference type="Proteomes" id="UP001163046">
    <property type="component" value="Unassembled WGS sequence"/>
</dbReference>
<feature type="repeat" description="ANK" evidence="3">
    <location>
        <begin position="141"/>
        <end position="165"/>
    </location>
</feature>
<feature type="repeat" description="ANK" evidence="3">
    <location>
        <begin position="248"/>
        <end position="280"/>
    </location>
</feature>
<keyword evidence="5" id="KW-1185">Reference proteome</keyword>
<accession>A0A9W9YA45</accession>
<dbReference type="PRINTS" id="PR01415">
    <property type="entry name" value="ANKYRIN"/>
</dbReference>
<organism evidence="4 5">
    <name type="scientific">Desmophyllum pertusum</name>
    <dbReference type="NCBI Taxonomy" id="174260"/>
    <lineage>
        <taxon>Eukaryota</taxon>
        <taxon>Metazoa</taxon>
        <taxon>Cnidaria</taxon>
        <taxon>Anthozoa</taxon>
        <taxon>Hexacorallia</taxon>
        <taxon>Scleractinia</taxon>
        <taxon>Caryophylliina</taxon>
        <taxon>Caryophylliidae</taxon>
        <taxon>Desmophyllum</taxon>
    </lineage>
</organism>
<dbReference type="SMART" id="SM00248">
    <property type="entry name" value="ANK"/>
    <property type="match status" value="15"/>
</dbReference>
<dbReference type="SUPFAM" id="SSF48403">
    <property type="entry name" value="Ankyrin repeat"/>
    <property type="match status" value="2"/>
</dbReference>
<dbReference type="PROSITE" id="PS50297">
    <property type="entry name" value="ANK_REP_REGION"/>
    <property type="match status" value="8"/>
</dbReference>
<evidence type="ECO:0000256" key="3">
    <source>
        <dbReference type="PROSITE-ProRule" id="PRU00023"/>
    </source>
</evidence>
<evidence type="ECO:0000313" key="4">
    <source>
        <dbReference type="EMBL" id="KAJ7328230.1"/>
    </source>
</evidence>
<proteinExistence type="predicted"/>
<protein>
    <submittedName>
        <fullName evidence="4">Transient receptor putative cation channel sub A member 1</fullName>
    </submittedName>
</protein>
<evidence type="ECO:0000256" key="2">
    <source>
        <dbReference type="ARBA" id="ARBA00023043"/>
    </source>
</evidence>
<dbReference type="PANTHER" id="PTHR24198:SF165">
    <property type="entry name" value="ANKYRIN REPEAT-CONTAINING PROTEIN-RELATED"/>
    <property type="match status" value="1"/>
</dbReference>
<feature type="repeat" description="ANK" evidence="3">
    <location>
        <begin position="318"/>
        <end position="350"/>
    </location>
</feature>
<feature type="repeat" description="ANK" evidence="3">
    <location>
        <begin position="351"/>
        <end position="383"/>
    </location>
</feature>
<dbReference type="InterPro" id="IPR002110">
    <property type="entry name" value="Ankyrin_rpt"/>
</dbReference>
<dbReference type="Pfam" id="PF12796">
    <property type="entry name" value="Ank_2"/>
    <property type="match status" value="7"/>
</dbReference>
<gene>
    <name evidence="4" type="primary">TRPA1_20</name>
    <name evidence="4" type="ORF">OS493_025110</name>
</gene>
<dbReference type="GO" id="GO:0005737">
    <property type="term" value="C:cytoplasm"/>
    <property type="evidence" value="ECO:0007669"/>
    <property type="project" value="TreeGrafter"/>
</dbReference>
<dbReference type="EMBL" id="MU827797">
    <property type="protein sequence ID" value="KAJ7328230.1"/>
    <property type="molecule type" value="Genomic_DNA"/>
</dbReference>
<feature type="repeat" description="ANK" evidence="3">
    <location>
        <begin position="487"/>
        <end position="519"/>
    </location>
</feature>
<dbReference type="AlphaFoldDB" id="A0A9W9YA45"/>
<keyword evidence="1" id="KW-0677">Repeat</keyword>
<feature type="repeat" description="ANK" evidence="3">
    <location>
        <begin position="108"/>
        <end position="140"/>
    </location>
</feature>
<dbReference type="Gene3D" id="1.25.40.20">
    <property type="entry name" value="Ankyrin repeat-containing domain"/>
    <property type="match status" value="4"/>
</dbReference>
<evidence type="ECO:0000256" key="1">
    <source>
        <dbReference type="ARBA" id="ARBA00022737"/>
    </source>
</evidence>